<dbReference type="VEuPathDB" id="ToxoDB:BESB_037590"/>
<feature type="compositionally biased region" description="Low complexity" evidence="1">
    <location>
        <begin position="726"/>
        <end position="735"/>
    </location>
</feature>
<name>A0A2A9MLS4_BESBE</name>
<feature type="compositionally biased region" description="Basic and acidic residues" evidence="1">
    <location>
        <begin position="430"/>
        <end position="440"/>
    </location>
</feature>
<gene>
    <name evidence="2" type="ORF">BESB_037590</name>
</gene>
<organism evidence="2 3">
    <name type="scientific">Besnoitia besnoiti</name>
    <name type="common">Apicomplexan protozoan</name>
    <dbReference type="NCBI Taxonomy" id="94643"/>
    <lineage>
        <taxon>Eukaryota</taxon>
        <taxon>Sar</taxon>
        <taxon>Alveolata</taxon>
        <taxon>Apicomplexa</taxon>
        <taxon>Conoidasida</taxon>
        <taxon>Coccidia</taxon>
        <taxon>Eucoccidiorida</taxon>
        <taxon>Eimeriorina</taxon>
        <taxon>Sarcocystidae</taxon>
        <taxon>Besnoitia</taxon>
    </lineage>
</organism>
<dbReference type="STRING" id="94643.A0A2A9MLS4"/>
<protein>
    <recommendedName>
        <fullName evidence="4">KRUF family protein</fullName>
    </recommendedName>
</protein>
<feature type="compositionally biased region" description="Basic and acidic residues" evidence="1">
    <location>
        <begin position="787"/>
        <end position="801"/>
    </location>
</feature>
<feature type="region of interest" description="Disordered" evidence="1">
    <location>
        <begin position="646"/>
        <end position="698"/>
    </location>
</feature>
<evidence type="ECO:0000256" key="1">
    <source>
        <dbReference type="SAM" id="MobiDB-lite"/>
    </source>
</evidence>
<feature type="region of interest" description="Disordered" evidence="1">
    <location>
        <begin position="717"/>
        <end position="816"/>
    </location>
</feature>
<comment type="caution">
    <text evidence="2">The sequence shown here is derived from an EMBL/GenBank/DDBJ whole genome shotgun (WGS) entry which is preliminary data.</text>
</comment>
<proteinExistence type="predicted"/>
<feature type="compositionally biased region" description="Basic and acidic residues" evidence="1">
    <location>
        <begin position="752"/>
        <end position="770"/>
    </location>
</feature>
<feature type="compositionally biased region" description="Basic and acidic residues" evidence="1">
    <location>
        <begin position="459"/>
        <end position="468"/>
    </location>
</feature>
<dbReference type="EMBL" id="NWUJ01000002">
    <property type="protein sequence ID" value="PFH37301.1"/>
    <property type="molecule type" value="Genomic_DNA"/>
</dbReference>
<evidence type="ECO:0008006" key="4">
    <source>
        <dbReference type="Google" id="ProtNLM"/>
    </source>
</evidence>
<dbReference type="AlphaFoldDB" id="A0A2A9MLS4"/>
<accession>A0A2A9MLS4</accession>
<reference evidence="2 3" key="1">
    <citation type="submission" date="2017-09" db="EMBL/GenBank/DDBJ databases">
        <title>Genome sequencing of Besnoitia besnoiti strain Bb-Ger1.</title>
        <authorList>
            <person name="Schares G."/>
            <person name="Venepally P."/>
            <person name="Lorenzi H.A."/>
        </authorList>
    </citation>
    <scope>NUCLEOTIDE SEQUENCE [LARGE SCALE GENOMIC DNA]</scope>
    <source>
        <strain evidence="2 3">Bb-Ger1</strain>
    </source>
</reference>
<dbReference type="Proteomes" id="UP000224006">
    <property type="component" value="Chromosome II"/>
</dbReference>
<feature type="region of interest" description="Disordered" evidence="1">
    <location>
        <begin position="421"/>
        <end position="468"/>
    </location>
</feature>
<dbReference type="RefSeq" id="XP_029221310.1">
    <property type="nucleotide sequence ID" value="XM_029362345.1"/>
</dbReference>
<evidence type="ECO:0000313" key="3">
    <source>
        <dbReference type="Proteomes" id="UP000224006"/>
    </source>
</evidence>
<feature type="compositionally biased region" description="Polar residues" evidence="1">
    <location>
        <begin position="681"/>
        <end position="698"/>
    </location>
</feature>
<dbReference type="OrthoDB" id="10399191at2759"/>
<dbReference type="GeneID" id="40308740"/>
<dbReference type="KEGG" id="bbes:BESB_037590"/>
<feature type="compositionally biased region" description="Low complexity" evidence="1">
    <location>
        <begin position="646"/>
        <end position="660"/>
    </location>
</feature>
<evidence type="ECO:0000313" key="2">
    <source>
        <dbReference type="EMBL" id="PFH37301.1"/>
    </source>
</evidence>
<keyword evidence="3" id="KW-1185">Reference proteome</keyword>
<sequence>MPPSPLTDGTLPAKTLRRGAGKIAAALSGKRTMASHNYHWLEAVCVQQRLTLLSPCVSLYLGTAGLFRAVLAADAPGIQAVTSDSQTRGKAGVRGGLTRREQQQIPACAGLASFQIDTVDDSHVSRAAPRGPQSRVGSERAMRWQEPPRTGAAAAECGVAQFTEVPGRGPVTYGQLAIETLRDWAQEIHRQWESRERYVQSAIGRRMLAQKEPPTRSQLEKWDKESRRRHAQYSLTRLIQATRSMKQAEEIEQRLLAAGVPFTISEETSPMTPGCNQRHFDAPGTNTASTKGTLSKRGAAGACAEGYNLFTAAGQRKCLQLALDKSKRQATALKQKWDSEDGFVSLFVAERLKNRMCLNPSHRQLTMWRHQARATYSRERARSKITIANVEGRIAAGVRLLSLISPADEGPDQGVSEEAGVVARRKRHHSVDGSPKDTEGAIKTTRRTPTSATLTVSRSENERNTAEEPVRMLRERNLSPHPSLVHSWAVKARRMYSYISPMRLQRVSELRAQADELEAKALKAGLLLSSLEETPDGEHYSTLPGISTTSTTGQETFAELAITYLRKEAERLRSVWDHGIEYFAAQNTADRMVRDADPNPTSSTLYDWNRRSRRDYRKFVKIRLKKAQQLEAQASKLEQEFLALTSTSSSDAAPASSDPSVPSLRRRAAACGGAPPLPTAVTESPSEDQSSPPATSSLWMAPVNALDLRLQGWPAVEGREGTRKASQSPRSSQPQNRKGECVTETLPAKTVARRERQNESHPLVEREGRKSQTKGSETKAAAKRQSHGNEHMPNRRQKEGDMNLPPPRGVTIHTQGQDDCCPVEKISKSTLPHVPQQDGAFPIESSLQIQCERPQVTSAVVADLQQSDALQSASTMPLPSPLEKPRALTGVLPTAITCPQSACSAPAPTRSCSSQHAESRVVQVADGLNQLTVPLSLNPAVPTSLFEPLPSSHLPLKKRRLRDALWRYAELASTEGNLSLDAAPPCGDSPSS</sequence>